<reference evidence="4" key="3">
    <citation type="submission" date="2025-08" db="UniProtKB">
        <authorList>
            <consortium name="RefSeq"/>
        </authorList>
    </citation>
    <scope>IDENTIFICATION</scope>
    <source>
        <strain evidence="4">NI907</strain>
    </source>
</reference>
<reference evidence="4" key="2">
    <citation type="submission" date="2019-10" db="EMBL/GenBank/DDBJ databases">
        <authorList>
            <consortium name="NCBI Genome Project"/>
        </authorList>
    </citation>
    <scope>NUCLEOTIDE SEQUENCE</scope>
    <source>
        <strain evidence="4">NI907</strain>
    </source>
</reference>
<dbReference type="GeneID" id="41956907"/>
<dbReference type="KEGG" id="pgri:PgNI_01924"/>
<protein>
    <recommendedName>
        <fullName evidence="5">Rrp15p-domain-containing protein</fullName>
    </recommendedName>
</protein>
<dbReference type="Proteomes" id="UP000515153">
    <property type="component" value="Unplaced"/>
</dbReference>
<dbReference type="GO" id="GO:0000470">
    <property type="term" value="P:maturation of LSU-rRNA"/>
    <property type="evidence" value="ECO:0007669"/>
    <property type="project" value="TreeGrafter"/>
</dbReference>
<keyword evidence="3" id="KW-1185">Reference proteome</keyword>
<reference evidence="4" key="1">
    <citation type="journal article" date="2019" name="Mol. Biol. Evol.">
        <title>Blast fungal genomes show frequent chromosomal changes, gene gains and losses, and effector gene turnover.</title>
        <authorList>
            <person name="Gomez Luciano L.B."/>
            <person name="Jason Tsai I."/>
            <person name="Chuma I."/>
            <person name="Tosa Y."/>
            <person name="Chen Y.H."/>
            <person name="Li J.Y."/>
            <person name="Li M.Y."/>
            <person name="Jade Lu M.Y."/>
            <person name="Nakayashiki H."/>
            <person name="Li W.H."/>
        </authorList>
    </citation>
    <scope>NUCLEOTIDE SEQUENCE</scope>
    <source>
        <strain evidence="4">NI907</strain>
    </source>
</reference>
<evidence type="ECO:0000313" key="4">
    <source>
        <dbReference type="RefSeq" id="XP_030986520.1"/>
    </source>
</evidence>
<name>A0A6P8BH42_PYRGI</name>
<feature type="compositionally biased region" description="Low complexity" evidence="2">
    <location>
        <begin position="69"/>
        <end position="78"/>
    </location>
</feature>
<feature type="compositionally biased region" description="Polar residues" evidence="2">
    <location>
        <begin position="156"/>
        <end position="171"/>
    </location>
</feature>
<dbReference type="InterPro" id="IPR012459">
    <property type="entry name" value="Rrp15"/>
</dbReference>
<dbReference type="RefSeq" id="XP_030986520.1">
    <property type="nucleotide sequence ID" value="XM_031121995.1"/>
</dbReference>
<organism evidence="3 4">
    <name type="scientific">Pyricularia grisea</name>
    <name type="common">Crabgrass-specific blast fungus</name>
    <name type="synonym">Magnaporthe grisea</name>
    <dbReference type="NCBI Taxonomy" id="148305"/>
    <lineage>
        <taxon>Eukaryota</taxon>
        <taxon>Fungi</taxon>
        <taxon>Dikarya</taxon>
        <taxon>Ascomycota</taxon>
        <taxon>Pezizomycotina</taxon>
        <taxon>Sordariomycetes</taxon>
        <taxon>Sordariomycetidae</taxon>
        <taxon>Magnaporthales</taxon>
        <taxon>Pyriculariaceae</taxon>
        <taxon>Pyricularia</taxon>
    </lineage>
</organism>
<feature type="compositionally biased region" description="Basic residues" evidence="2">
    <location>
        <begin position="90"/>
        <end position="111"/>
    </location>
</feature>
<dbReference type="GO" id="GO:0030687">
    <property type="term" value="C:preribosome, large subunit precursor"/>
    <property type="evidence" value="ECO:0007669"/>
    <property type="project" value="TreeGrafter"/>
</dbReference>
<dbReference type="AlphaFoldDB" id="A0A6P8BH42"/>
<comment type="similarity">
    <text evidence="1">Belongs to the RRP15 family.</text>
</comment>
<dbReference type="GO" id="GO:0000460">
    <property type="term" value="P:maturation of 5.8S rRNA"/>
    <property type="evidence" value="ECO:0007669"/>
    <property type="project" value="TreeGrafter"/>
</dbReference>
<dbReference type="OrthoDB" id="20949at2759"/>
<sequence length="309" mass="33502">MAGGFIAKKRSRDEANRQFKGRPRKKPRKGREYHSSDSEDGDDGGADGQSFAPVNLLDSDEEDIHNLAADDGQSSGTDDSSDDEASTSRQTKKKPTAKTAKPTKTKQKSRQSTKDSSEDDDEEEEDDDEDDDSSDDDAIDGQPQRKQSKRNDPTAFATSMSKILSTKLSTSRRADPVLSRSAAAHEAARLAVDSALEAKAHRKMAEQRRAALEKGRVKDVLISQEGQTAEMQAAEKRLRKTAQRGVIKLFNAIRAAQVKAADAERAVRSEGVIGMGKREQKVAEMSKKGFLDLIAGGGGGLNKAPLEEA</sequence>
<evidence type="ECO:0000256" key="2">
    <source>
        <dbReference type="SAM" id="MobiDB-lite"/>
    </source>
</evidence>
<gene>
    <name evidence="4" type="ORF">PgNI_01924</name>
</gene>
<dbReference type="PANTHER" id="PTHR13245:SF14">
    <property type="entry name" value="RRP15-LIKE PROTEIN"/>
    <property type="match status" value="1"/>
</dbReference>
<dbReference type="Pfam" id="PF07890">
    <property type="entry name" value="Rrp15p"/>
    <property type="match status" value="1"/>
</dbReference>
<evidence type="ECO:0000313" key="3">
    <source>
        <dbReference type="Proteomes" id="UP000515153"/>
    </source>
</evidence>
<proteinExistence type="inferred from homology"/>
<feature type="compositionally biased region" description="Basic residues" evidence="2">
    <location>
        <begin position="19"/>
        <end position="29"/>
    </location>
</feature>
<dbReference type="PANTHER" id="PTHR13245">
    <property type="entry name" value="RRP15-LIKE PROTEIN"/>
    <property type="match status" value="1"/>
</dbReference>
<feature type="region of interest" description="Disordered" evidence="2">
    <location>
        <begin position="1"/>
        <end position="176"/>
    </location>
</feature>
<evidence type="ECO:0000256" key="1">
    <source>
        <dbReference type="ARBA" id="ARBA00007462"/>
    </source>
</evidence>
<feature type="compositionally biased region" description="Acidic residues" evidence="2">
    <location>
        <begin position="117"/>
        <end position="139"/>
    </location>
</feature>
<evidence type="ECO:0008006" key="5">
    <source>
        <dbReference type="Google" id="ProtNLM"/>
    </source>
</evidence>
<accession>A0A6P8BH42</accession>